<comment type="caution">
    <text evidence="5">The sequence shown here is derived from an EMBL/GenBank/DDBJ whole genome shotgun (WGS) entry which is preliminary data.</text>
</comment>
<dbReference type="PANTHER" id="PTHR43280">
    <property type="entry name" value="ARAC-FAMILY TRANSCRIPTIONAL REGULATOR"/>
    <property type="match status" value="1"/>
</dbReference>
<dbReference type="SMART" id="SM00342">
    <property type="entry name" value="HTH_ARAC"/>
    <property type="match status" value="1"/>
</dbReference>
<keyword evidence="2" id="KW-0238">DNA-binding</keyword>
<keyword evidence="3" id="KW-0804">Transcription</keyword>
<keyword evidence="1" id="KW-0805">Transcription regulation</keyword>
<dbReference type="RefSeq" id="WP_255900260.1">
    <property type="nucleotide sequence ID" value="NZ_JAFMZO010000002.1"/>
</dbReference>
<protein>
    <submittedName>
        <fullName evidence="5">AraC family transcriptional regulator</fullName>
    </submittedName>
</protein>
<dbReference type="InterPro" id="IPR014710">
    <property type="entry name" value="RmlC-like_jellyroll"/>
</dbReference>
<dbReference type="Pfam" id="PF07883">
    <property type="entry name" value="Cupin_2"/>
    <property type="match status" value="1"/>
</dbReference>
<name>A0ABW4ZNW5_9SPHI</name>
<dbReference type="Gene3D" id="1.10.10.60">
    <property type="entry name" value="Homeodomain-like"/>
    <property type="match status" value="2"/>
</dbReference>
<evidence type="ECO:0000256" key="3">
    <source>
        <dbReference type="ARBA" id="ARBA00023163"/>
    </source>
</evidence>
<dbReference type="InterPro" id="IPR011051">
    <property type="entry name" value="RmlC_Cupin_sf"/>
</dbReference>
<dbReference type="CDD" id="cd06976">
    <property type="entry name" value="cupin_MtlR-like_N"/>
    <property type="match status" value="1"/>
</dbReference>
<evidence type="ECO:0000256" key="1">
    <source>
        <dbReference type="ARBA" id="ARBA00023015"/>
    </source>
</evidence>
<evidence type="ECO:0000313" key="6">
    <source>
        <dbReference type="Proteomes" id="UP001597387"/>
    </source>
</evidence>
<evidence type="ECO:0000313" key="5">
    <source>
        <dbReference type="EMBL" id="MFD2163770.1"/>
    </source>
</evidence>
<gene>
    <name evidence="5" type="ORF">ACFSJU_15285</name>
</gene>
<dbReference type="PROSITE" id="PS00041">
    <property type="entry name" value="HTH_ARAC_FAMILY_1"/>
    <property type="match status" value="1"/>
</dbReference>
<feature type="domain" description="HTH araC/xylS-type" evidence="4">
    <location>
        <begin position="187"/>
        <end position="285"/>
    </location>
</feature>
<proteinExistence type="predicted"/>
<reference evidence="6" key="1">
    <citation type="journal article" date="2019" name="Int. J. Syst. Evol. Microbiol.">
        <title>The Global Catalogue of Microorganisms (GCM) 10K type strain sequencing project: providing services to taxonomists for standard genome sequencing and annotation.</title>
        <authorList>
            <consortium name="The Broad Institute Genomics Platform"/>
            <consortium name="The Broad Institute Genome Sequencing Center for Infectious Disease"/>
            <person name="Wu L."/>
            <person name="Ma J."/>
        </authorList>
    </citation>
    <scope>NUCLEOTIDE SEQUENCE [LARGE SCALE GENOMIC DNA]</scope>
    <source>
        <strain evidence="6">KCTC 42217</strain>
    </source>
</reference>
<dbReference type="PROSITE" id="PS01124">
    <property type="entry name" value="HTH_ARAC_FAMILY_2"/>
    <property type="match status" value="1"/>
</dbReference>
<dbReference type="Proteomes" id="UP001597387">
    <property type="component" value="Unassembled WGS sequence"/>
</dbReference>
<accession>A0ABW4ZNW5</accession>
<keyword evidence="6" id="KW-1185">Reference proteome</keyword>
<dbReference type="InterPro" id="IPR018060">
    <property type="entry name" value="HTH_AraC"/>
</dbReference>
<dbReference type="Gene3D" id="2.60.120.10">
    <property type="entry name" value="Jelly Rolls"/>
    <property type="match status" value="1"/>
</dbReference>
<evidence type="ECO:0000256" key="2">
    <source>
        <dbReference type="ARBA" id="ARBA00023125"/>
    </source>
</evidence>
<organism evidence="5 6">
    <name type="scientific">Paradesertivirga mongoliensis</name>
    <dbReference type="NCBI Taxonomy" id="2100740"/>
    <lineage>
        <taxon>Bacteria</taxon>
        <taxon>Pseudomonadati</taxon>
        <taxon>Bacteroidota</taxon>
        <taxon>Sphingobacteriia</taxon>
        <taxon>Sphingobacteriales</taxon>
        <taxon>Sphingobacteriaceae</taxon>
        <taxon>Paradesertivirga</taxon>
    </lineage>
</organism>
<dbReference type="InterPro" id="IPR018062">
    <property type="entry name" value="HTH_AraC-typ_CS"/>
</dbReference>
<evidence type="ECO:0000259" key="4">
    <source>
        <dbReference type="PROSITE" id="PS01124"/>
    </source>
</evidence>
<dbReference type="Pfam" id="PF12833">
    <property type="entry name" value="HTH_18"/>
    <property type="match status" value="1"/>
</dbReference>
<sequence length="295" mass="34024">MSTIIQKSAVPDSKVFVVKRLEERHFDPTLHLHPEYQLFLVLEGMGTRIIGDSIKPFKAGDLVFTGPNLPHLWKNDESYFSKSNQAKTSGIVIYFPENFLGDIINLKVELENIRELFNKATRGLEIQGKTNRLVGRMMEELLRTEGVDSIILLLKILNTIANSADGHPITHVNYVPINNKAETDRMNKVYHYVMKKFRQKVSLEDVSDLVNMTPTSFSRYFKSRVNRPFSEFLKEVRIDYALKLLKENKISINQVSYESGYSTLSNFNKHFKEVTGKTPLNYRKEYLKIRGGKIS</sequence>
<dbReference type="EMBL" id="JBHUHZ010000002">
    <property type="protein sequence ID" value="MFD2163770.1"/>
    <property type="molecule type" value="Genomic_DNA"/>
</dbReference>
<dbReference type="InterPro" id="IPR013096">
    <property type="entry name" value="Cupin_2"/>
</dbReference>
<dbReference type="InterPro" id="IPR009057">
    <property type="entry name" value="Homeodomain-like_sf"/>
</dbReference>
<dbReference type="SUPFAM" id="SSF46689">
    <property type="entry name" value="Homeodomain-like"/>
    <property type="match status" value="2"/>
</dbReference>
<dbReference type="PANTHER" id="PTHR43280:SF27">
    <property type="entry name" value="TRANSCRIPTIONAL REGULATOR MTLR"/>
    <property type="match status" value="1"/>
</dbReference>
<dbReference type="SUPFAM" id="SSF51182">
    <property type="entry name" value="RmlC-like cupins"/>
    <property type="match status" value="1"/>
</dbReference>